<keyword evidence="4" id="KW-1185">Reference proteome</keyword>
<dbReference type="PANTHER" id="PTHR39176:SF1">
    <property type="entry name" value="PERIPLASMIC PROTEIN"/>
    <property type="match status" value="1"/>
</dbReference>
<dbReference type="RefSeq" id="WP_390200502.1">
    <property type="nucleotide sequence ID" value="NZ_JBHSDV010000005.1"/>
</dbReference>
<feature type="compositionally biased region" description="Acidic residues" evidence="1">
    <location>
        <begin position="152"/>
        <end position="161"/>
    </location>
</feature>
<evidence type="ECO:0000313" key="4">
    <source>
        <dbReference type="Proteomes" id="UP001595880"/>
    </source>
</evidence>
<gene>
    <name evidence="3" type="ORF">ACFOZ1_14675</name>
</gene>
<evidence type="ECO:0000259" key="2">
    <source>
        <dbReference type="Pfam" id="PF07007"/>
    </source>
</evidence>
<dbReference type="Gene3D" id="1.20.1270.180">
    <property type="match status" value="1"/>
</dbReference>
<organism evidence="3 4">
    <name type="scientific">Gracilibacillus marinus</name>
    <dbReference type="NCBI Taxonomy" id="630535"/>
    <lineage>
        <taxon>Bacteria</taxon>
        <taxon>Bacillati</taxon>
        <taxon>Bacillota</taxon>
        <taxon>Bacilli</taxon>
        <taxon>Bacillales</taxon>
        <taxon>Bacillaceae</taxon>
        <taxon>Gracilibacillus</taxon>
    </lineage>
</organism>
<dbReference type="PROSITE" id="PS51257">
    <property type="entry name" value="PROKAR_LIPOPROTEIN"/>
    <property type="match status" value="1"/>
</dbReference>
<sequence>MLHKKIATLLTVLIAVLVLTACGGSTESKIIGSWKAVVNGESGQYIEIGEERLINRSENMSAEYILTETQSDTFMIEIINPEDGVPFHFFEGYFEGKDRIIVVQMMGEPIDNAEFIRVDNIEEEKEKDAKAQREAEEKNHAAEDVERKKEQEEQEEVVTDEAETVKVNDDELERFNAESEYIMELIDEGKLGEAKERLNLLTASITSEEYISSIRAMDDMIESAKYEKEQERKSPDYSSLKEEYAHKARILDEDVEQKYKGDIAIGLFGDYFDEWDGLLNEVWGVLADTMPKDKFEQLKKEQVKWIQEKDADYEEARGEIDAKDRLTNKTRERTYYLIENYLD</sequence>
<name>A0ABV8VZJ9_9BACI</name>
<reference evidence="4" key="1">
    <citation type="journal article" date="2019" name="Int. J. Syst. Evol. Microbiol.">
        <title>The Global Catalogue of Microorganisms (GCM) 10K type strain sequencing project: providing services to taxonomists for standard genome sequencing and annotation.</title>
        <authorList>
            <consortium name="The Broad Institute Genomics Platform"/>
            <consortium name="The Broad Institute Genome Sequencing Center for Infectious Disease"/>
            <person name="Wu L."/>
            <person name="Ma J."/>
        </authorList>
    </citation>
    <scope>NUCLEOTIDE SEQUENCE [LARGE SCALE GENOMIC DNA]</scope>
    <source>
        <strain evidence="4">KACC 14058</strain>
    </source>
</reference>
<dbReference type="Pfam" id="PF07007">
    <property type="entry name" value="LprI"/>
    <property type="match status" value="1"/>
</dbReference>
<dbReference type="EMBL" id="JBHSDV010000005">
    <property type="protein sequence ID" value="MFC4389045.1"/>
    <property type="molecule type" value="Genomic_DNA"/>
</dbReference>
<feature type="region of interest" description="Disordered" evidence="1">
    <location>
        <begin position="126"/>
        <end position="161"/>
    </location>
</feature>
<protein>
    <submittedName>
        <fullName evidence="3">Lysozyme inhibitor LprI family protein</fullName>
    </submittedName>
</protein>
<accession>A0ABV8VZJ9</accession>
<comment type="caution">
    <text evidence="3">The sequence shown here is derived from an EMBL/GenBank/DDBJ whole genome shotgun (WGS) entry which is preliminary data.</text>
</comment>
<evidence type="ECO:0000313" key="3">
    <source>
        <dbReference type="EMBL" id="MFC4389045.1"/>
    </source>
</evidence>
<evidence type="ECO:0000256" key="1">
    <source>
        <dbReference type="SAM" id="MobiDB-lite"/>
    </source>
</evidence>
<dbReference type="Proteomes" id="UP001595880">
    <property type="component" value="Unassembled WGS sequence"/>
</dbReference>
<feature type="domain" description="Lysozyme inhibitor LprI-like N-terminal" evidence="2">
    <location>
        <begin position="270"/>
        <end position="337"/>
    </location>
</feature>
<proteinExistence type="predicted"/>
<feature type="compositionally biased region" description="Basic and acidic residues" evidence="1">
    <location>
        <begin position="126"/>
        <end position="151"/>
    </location>
</feature>
<dbReference type="PANTHER" id="PTHR39176">
    <property type="entry name" value="PERIPLASMIC PROTEIN-RELATED"/>
    <property type="match status" value="1"/>
</dbReference>
<dbReference type="InterPro" id="IPR009739">
    <property type="entry name" value="LprI-like_N"/>
</dbReference>